<dbReference type="InterPro" id="IPR014729">
    <property type="entry name" value="Rossmann-like_a/b/a_fold"/>
</dbReference>
<gene>
    <name evidence="3" type="ORF">SAMN05660461_5724</name>
</gene>
<dbReference type="PANTHER" id="PTHR46268:SF22">
    <property type="entry name" value="SENSOR PROTEIN KDPD-RELATED"/>
    <property type="match status" value="1"/>
</dbReference>
<keyword evidence="4" id="KW-1185">Reference proteome</keyword>
<dbReference type="STRING" id="393003.SAMN05660461_5724"/>
<feature type="domain" description="UspA" evidence="2">
    <location>
        <begin position="1"/>
        <end position="142"/>
    </location>
</feature>
<protein>
    <submittedName>
        <fullName evidence="3">Nucleotide-binding universal stress protein, UspA family</fullName>
    </submittedName>
</protein>
<proteinExistence type="inferred from homology"/>
<name>A0A1T5PAZ0_9BACT</name>
<evidence type="ECO:0000313" key="3">
    <source>
        <dbReference type="EMBL" id="SKD09832.1"/>
    </source>
</evidence>
<dbReference type="SUPFAM" id="SSF52402">
    <property type="entry name" value="Adenine nucleotide alpha hydrolases-like"/>
    <property type="match status" value="2"/>
</dbReference>
<sequence length="280" mass="30642">MKTMLILTDFSENAFRATEYAAQLVDPLQISRIVLYHAYQSTIIGTDLPVANTANDQQIYLESMENLGLQQDRLSALTKNVRIDLMAEDVSLPVHISTLCKSEEIDIVVMGVSGRSGLEKLLLGSTTSMMIQESTVPVLIVPNSTLIGKPINSVVFTTDLKDHASIPAHQLYEFLDAFPGAALQVINVDKAAGESYTVETKESIATLHNIFDKYNATFDYINKDNTVEGILSYANSHHASIIIVVPKKLGVVASFFHNSISKKLAYDSNIPLLSLPAVKA</sequence>
<dbReference type="EMBL" id="FUZZ01000005">
    <property type="protein sequence ID" value="SKD09832.1"/>
    <property type="molecule type" value="Genomic_DNA"/>
</dbReference>
<dbReference type="InterPro" id="IPR006015">
    <property type="entry name" value="Universal_stress_UspA"/>
</dbReference>
<accession>A0A1T5PAZ0</accession>
<dbReference type="RefSeq" id="WP_159454463.1">
    <property type="nucleotide sequence ID" value="NZ_FUZZ01000005.1"/>
</dbReference>
<evidence type="ECO:0000313" key="4">
    <source>
        <dbReference type="Proteomes" id="UP000190166"/>
    </source>
</evidence>
<dbReference type="Gene3D" id="3.40.50.620">
    <property type="entry name" value="HUPs"/>
    <property type="match status" value="2"/>
</dbReference>
<reference evidence="3 4" key="1">
    <citation type="submission" date="2017-02" db="EMBL/GenBank/DDBJ databases">
        <authorList>
            <person name="Peterson S.W."/>
        </authorList>
    </citation>
    <scope>NUCLEOTIDE SEQUENCE [LARGE SCALE GENOMIC DNA]</scope>
    <source>
        <strain evidence="3 4">DSM 18108</strain>
    </source>
</reference>
<comment type="similarity">
    <text evidence="1">Belongs to the universal stress protein A family.</text>
</comment>
<dbReference type="Pfam" id="PF00582">
    <property type="entry name" value="Usp"/>
    <property type="match status" value="1"/>
</dbReference>
<dbReference type="CDD" id="cd00293">
    <property type="entry name" value="USP-like"/>
    <property type="match status" value="1"/>
</dbReference>
<dbReference type="PRINTS" id="PR01438">
    <property type="entry name" value="UNVRSLSTRESS"/>
</dbReference>
<dbReference type="AlphaFoldDB" id="A0A1T5PAZ0"/>
<dbReference type="InterPro" id="IPR006016">
    <property type="entry name" value="UspA"/>
</dbReference>
<organism evidence="3 4">
    <name type="scientific">Chitinophaga ginsengisegetis</name>
    <dbReference type="NCBI Taxonomy" id="393003"/>
    <lineage>
        <taxon>Bacteria</taxon>
        <taxon>Pseudomonadati</taxon>
        <taxon>Bacteroidota</taxon>
        <taxon>Chitinophagia</taxon>
        <taxon>Chitinophagales</taxon>
        <taxon>Chitinophagaceae</taxon>
        <taxon>Chitinophaga</taxon>
    </lineage>
</organism>
<dbReference type="PANTHER" id="PTHR46268">
    <property type="entry name" value="STRESS RESPONSE PROTEIN NHAX"/>
    <property type="match status" value="1"/>
</dbReference>
<evidence type="ECO:0000256" key="1">
    <source>
        <dbReference type="ARBA" id="ARBA00008791"/>
    </source>
</evidence>
<evidence type="ECO:0000259" key="2">
    <source>
        <dbReference type="Pfam" id="PF00582"/>
    </source>
</evidence>
<dbReference type="Proteomes" id="UP000190166">
    <property type="component" value="Unassembled WGS sequence"/>
</dbReference>